<evidence type="ECO:0008006" key="4">
    <source>
        <dbReference type="Google" id="ProtNLM"/>
    </source>
</evidence>
<evidence type="ECO:0000256" key="1">
    <source>
        <dbReference type="SAM" id="SignalP"/>
    </source>
</evidence>
<name>A0A0A1T381_9HYPO</name>
<dbReference type="NCBIfam" id="TIGR04312">
    <property type="entry name" value="choice_anch_B"/>
    <property type="match status" value="1"/>
</dbReference>
<keyword evidence="3" id="KW-1185">Reference proteome</keyword>
<sequence length="458" mass="50686">MHVRYLSLLASLSSAALLSSDERYAALGLPPIEDENYGMEAMSWLKREKLKTHEIMSAAGAYDLDRYSTLSKAACNGGKAADYSCKALDMVGFVRHQDFGSKTRKGNDVWGWTSKDGREFGIVCQTDGTGFVEVLKDGSMVPLGRLPTASSSALWRDAKVVDDHAYIVADVGGHGMQIFDMKLLLDIKHGSPKNFTQSDLSNHFTGWGKCHNAVHNEATKTVFCSGDDKCGGKLHAVDVADPKNPKDLGCVGTHSYSHDAHCLIYNGVDSKYNGREICFSFNEKQMVINDITDRKSPKELSVLKYKGAGYTHQGWVATKDMKYLLMGDEMDERLPMGDNKNGNTITYIVDISKLEAPAITGTYFSPVKAIDHNLYVIDNLVYMSNYNTGLRIVDISSINSDPTGKGFKEIAFFDVYPEDDGKEQHGFVGAWSVYPFFKSGYILINSMERGIFAVKHQK</sequence>
<reference evidence="2 3" key="1">
    <citation type="journal article" date="2015" name="Genome Announc.">
        <title>Draft Genome Sequence and Gene Annotation of the Entomopathogenic Fungus Verticillium hemipterigenum.</title>
        <authorList>
            <person name="Horn F."/>
            <person name="Habel A."/>
            <person name="Scharf D.H."/>
            <person name="Dworschak J."/>
            <person name="Brakhage A.A."/>
            <person name="Guthke R."/>
            <person name="Hertweck C."/>
            <person name="Linde J."/>
        </authorList>
    </citation>
    <scope>NUCLEOTIDE SEQUENCE [LARGE SCALE GENOMIC DNA]</scope>
</reference>
<feature type="chain" id="PRO_5012068095" description="Regulatory P domain-containing protein" evidence="1">
    <location>
        <begin position="16"/>
        <end position="458"/>
    </location>
</feature>
<accession>A0A0A1T381</accession>
<dbReference type="InterPro" id="IPR027589">
    <property type="entry name" value="Choice_anch_B"/>
</dbReference>
<dbReference type="OrthoDB" id="2099887at2759"/>
<gene>
    <name evidence="2" type="ORF">VHEMI00023</name>
</gene>
<dbReference type="EMBL" id="CDHN01000001">
    <property type="protein sequence ID" value="CEJ79804.1"/>
    <property type="molecule type" value="Genomic_DNA"/>
</dbReference>
<protein>
    <recommendedName>
        <fullName evidence="4">Regulatory P domain-containing protein</fullName>
    </recommendedName>
</protein>
<dbReference type="PANTHER" id="PTHR38787:SF3">
    <property type="entry name" value="REGULATORY P DOMAIN-CONTAINING PROTEIN"/>
    <property type="match status" value="1"/>
</dbReference>
<organism evidence="2 3">
    <name type="scientific">[Torrubiella] hemipterigena</name>
    <dbReference type="NCBI Taxonomy" id="1531966"/>
    <lineage>
        <taxon>Eukaryota</taxon>
        <taxon>Fungi</taxon>
        <taxon>Dikarya</taxon>
        <taxon>Ascomycota</taxon>
        <taxon>Pezizomycotina</taxon>
        <taxon>Sordariomycetes</taxon>
        <taxon>Hypocreomycetidae</taxon>
        <taxon>Hypocreales</taxon>
        <taxon>Clavicipitaceae</taxon>
        <taxon>Clavicipitaceae incertae sedis</taxon>
        <taxon>'Torrubiella' clade</taxon>
    </lineage>
</organism>
<proteinExistence type="predicted"/>
<dbReference type="PANTHER" id="PTHR38787">
    <property type="entry name" value="REGULATORY P DOMAIN-CONTAINING PROTEIN"/>
    <property type="match status" value="1"/>
</dbReference>
<dbReference type="Proteomes" id="UP000039046">
    <property type="component" value="Unassembled WGS sequence"/>
</dbReference>
<feature type="signal peptide" evidence="1">
    <location>
        <begin position="1"/>
        <end position="15"/>
    </location>
</feature>
<dbReference type="HOGENOM" id="CLU_031217_0_0_1"/>
<dbReference type="AlphaFoldDB" id="A0A0A1T381"/>
<evidence type="ECO:0000313" key="2">
    <source>
        <dbReference type="EMBL" id="CEJ79804.1"/>
    </source>
</evidence>
<evidence type="ECO:0000313" key="3">
    <source>
        <dbReference type="Proteomes" id="UP000039046"/>
    </source>
</evidence>
<dbReference type="STRING" id="1531966.A0A0A1T381"/>
<keyword evidence="1" id="KW-0732">Signal</keyword>
<dbReference type="GO" id="GO:0005576">
    <property type="term" value="C:extracellular region"/>
    <property type="evidence" value="ECO:0007669"/>
    <property type="project" value="TreeGrafter"/>
</dbReference>